<evidence type="ECO:0000313" key="2">
    <source>
        <dbReference type="Proteomes" id="UP000193978"/>
    </source>
</evidence>
<accession>A0A1W6MTI6</accession>
<dbReference type="Proteomes" id="UP000193978">
    <property type="component" value="Chromosome"/>
</dbReference>
<sequence length="85" mass="8779">MNAPLNHTVICEHVASEAELIALDGIVEFASVLCMQSTALLAAAATSDVLATGERLLTCHRALTAAIACWREADPALSSNEGSVA</sequence>
<dbReference type="EMBL" id="CP019948">
    <property type="protein sequence ID" value="ARN80921.1"/>
    <property type="molecule type" value="Genomic_DNA"/>
</dbReference>
<gene>
    <name evidence="1" type="ORF">B1812_07360</name>
</gene>
<evidence type="ECO:0000313" key="1">
    <source>
        <dbReference type="EMBL" id="ARN80921.1"/>
    </source>
</evidence>
<reference evidence="1 2" key="1">
    <citation type="submission" date="2017-02" db="EMBL/GenBank/DDBJ databases">
        <authorList>
            <person name="Peterson S.W."/>
        </authorList>
    </citation>
    <scope>NUCLEOTIDE SEQUENCE [LARGE SCALE GENOMIC DNA]</scope>
    <source>
        <strain evidence="1 2">S285</strain>
    </source>
</reference>
<keyword evidence="2" id="KW-1185">Reference proteome</keyword>
<dbReference type="RefSeq" id="WP_085771010.1">
    <property type="nucleotide sequence ID" value="NZ_AP027149.1"/>
</dbReference>
<dbReference type="KEGG" id="mbry:B1812_07360"/>
<dbReference type="STRING" id="655015.B1812_07360"/>
<name>A0A1W6MTI6_9HYPH</name>
<protein>
    <submittedName>
        <fullName evidence="1">Uncharacterized protein</fullName>
    </submittedName>
</protein>
<organism evidence="1 2">
    <name type="scientific">Methylocystis bryophila</name>
    <dbReference type="NCBI Taxonomy" id="655015"/>
    <lineage>
        <taxon>Bacteria</taxon>
        <taxon>Pseudomonadati</taxon>
        <taxon>Pseudomonadota</taxon>
        <taxon>Alphaproteobacteria</taxon>
        <taxon>Hyphomicrobiales</taxon>
        <taxon>Methylocystaceae</taxon>
        <taxon>Methylocystis</taxon>
    </lineage>
</organism>
<proteinExistence type="predicted"/>
<dbReference type="AlphaFoldDB" id="A0A1W6MTI6"/>